<name>A0A6L8V212_9BACL</name>
<dbReference type="EMBL" id="WTUZ01000022">
    <property type="protein sequence ID" value="MZQ84483.1"/>
    <property type="molecule type" value="Genomic_DNA"/>
</dbReference>
<protein>
    <submittedName>
        <fullName evidence="1">Uncharacterized protein</fullName>
    </submittedName>
</protein>
<reference evidence="1 2" key="1">
    <citation type="submission" date="2019-12" db="EMBL/GenBank/DDBJ databases">
        <title>Paenibacillus sp. nov. sp. isolated from soil.</title>
        <authorList>
            <person name="Kim J."/>
            <person name="Jeong S.E."/>
            <person name="Jung H.S."/>
            <person name="Jeon C.O."/>
        </authorList>
    </citation>
    <scope>NUCLEOTIDE SEQUENCE [LARGE SCALE GENOMIC DNA]</scope>
    <source>
        <strain evidence="1 2">5J-6</strain>
    </source>
</reference>
<evidence type="ECO:0000313" key="1">
    <source>
        <dbReference type="EMBL" id="MZQ84483.1"/>
    </source>
</evidence>
<sequence>MHQSKIWCAVSSFLVADGRFASYNKYGLRIQDRVGRGFHILYRGSDGFRNPGKRFSQRGIAVIATRKKWAGGIVKQARIDAVKQFSWQAEAQSLADFYRLKLEERHEKSGKETDES</sequence>
<accession>A0A6L8V212</accession>
<evidence type="ECO:0000313" key="2">
    <source>
        <dbReference type="Proteomes" id="UP000481087"/>
    </source>
</evidence>
<organism evidence="1 2">
    <name type="scientific">Paenibacillus silvestris</name>
    <dbReference type="NCBI Taxonomy" id="2606219"/>
    <lineage>
        <taxon>Bacteria</taxon>
        <taxon>Bacillati</taxon>
        <taxon>Bacillota</taxon>
        <taxon>Bacilli</taxon>
        <taxon>Bacillales</taxon>
        <taxon>Paenibacillaceae</taxon>
        <taxon>Paenibacillus</taxon>
    </lineage>
</organism>
<gene>
    <name evidence="1" type="ORF">GQF01_20475</name>
</gene>
<keyword evidence="2" id="KW-1185">Reference proteome</keyword>
<comment type="caution">
    <text evidence="1">The sequence shown here is derived from an EMBL/GenBank/DDBJ whole genome shotgun (WGS) entry which is preliminary data.</text>
</comment>
<dbReference type="Proteomes" id="UP000481087">
    <property type="component" value="Unassembled WGS sequence"/>
</dbReference>
<dbReference type="RefSeq" id="WP_161408588.1">
    <property type="nucleotide sequence ID" value="NZ_WTUZ01000022.1"/>
</dbReference>
<dbReference type="AlphaFoldDB" id="A0A6L8V212"/>
<proteinExistence type="predicted"/>